<dbReference type="RefSeq" id="WP_103128383.1">
    <property type="nucleotide sequence ID" value="NZ_BFAG01000003.1"/>
</dbReference>
<dbReference type="SUPFAM" id="SSF48452">
    <property type="entry name" value="TPR-like"/>
    <property type="match status" value="1"/>
</dbReference>
<dbReference type="GO" id="GO:0009055">
    <property type="term" value="F:electron transfer activity"/>
    <property type="evidence" value="ECO:0007669"/>
    <property type="project" value="InterPro"/>
</dbReference>
<dbReference type="GO" id="GO:0020037">
    <property type="term" value="F:heme binding"/>
    <property type="evidence" value="ECO:0007669"/>
    <property type="project" value="InterPro"/>
</dbReference>
<keyword evidence="3 7" id="KW-0479">Metal-binding</keyword>
<dbReference type="SUPFAM" id="SSF46626">
    <property type="entry name" value="Cytochrome c"/>
    <property type="match status" value="1"/>
</dbReference>
<protein>
    <submittedName>
        <fullName evidence="9">Cytochrome oxidase family protein containing TPR repeats</fullName>
    </submittedName>
</protein>
<keyword evidence="6" id="KW-0802">TPR repeat</keyword>
<dbReference type="Gene3D" id="1.25.40.10">
    <property type="entry name" value="Tetratricopeptide repeat domain"/>
    <property type="match status" value="2"/>
</dbReference>
<dbReference type="PANTHER" id="PTHR37823">
    <property type="entry name" value="CYTOCHROME C-553-LIKE"/>
    <property type="match status" value="1"/>
</dbReference>
<dbReference type="Pfam" id="PF13414">
    <property type="entry name" value="TPR_11"/>
    <property type="match status" value="1"/>
</dbReference>
<dbReference type="Gene3D" id="1.10.760.10">
    <property type="entry name" value="Cytochrome c-like domain"/>
    <property type="match status" value="1"/>
</dbReference>
<dbReference type="PROSITE" id="PS50005">
    <property type="entry name" value="TPR"/>
    <property type="match status" value="1"/>
</dbReference>
<accession>A0A2I9DRF1</accession>
<evidence type="ECO:0000256" key="2">
    <source>
        <dbReference type="ARBA" id="ARBA00022617"/>
    </source>
</evidence>
<feature type="repeat" description="TPR" evidence="6">
    <location>
        <begin position="147"/>
        <end position="180"/>
    </location>
</feature>
<reference evidence="10" key="1">
    <citation type="submission" date="2018-01" db="EMBL/GenBank/DDBJ databases">
        <title>Draft Genome Sequence of the Radioresistant Bacterium Deinococcus aerius TR0125, Isolated from the Higher Atmosphere above Japan.</title>
        <authorList>
            <person name="Satoh K."/>
            <person name="Arai H."/>
            <person name="Sanzen T."/>
            <person name="Kawaguchi Y."/>
            <person name="Hayashi H."/>
            <person name="Yokobori S."/>
            <person name="Yamagishi A."/>
            <person name="Oono Y."/>
            <person name="Narumi I."/>
        </authorList>
    </citation>
    <scope>NUCLEOTIDE SEQUENCE [LARGE SCALE GENOMIC DNA]</scope>
    <source>
        <strain evidence="10">TR0125</strain>
    </source>
</reference>
<dbReference type="EMBL" id="BFAG01000003">
    <property type="protein sequence ID" value="GBF04917.1"/>
    <property type="molecule type" value="Genomic_DNA"/>
</dbReference>
<evidence type="ECO:0000256" key="1">
    <source>
        <dbReference type="ARBA" id="ARBA00022448"/>
    </source>
</evidence>
<dbReference type="InterPro" id="IPR019734">
    <property type="entry name" value="TPR_rpt"/>
</dbReference>
<proteinExistence type="predicted"/>
<dbReference type="PROSITE" id="PS51007">
    <property type="entry name" value="CYTC"/>
    <property type="match status" value="1"/>
</dbReference>
<evidence type="ECO:0000256" key="7">
    <source>
        <dbReference type="PROSITE-ProRule" id="PRU00433"/>
    </source>
</evidence>
<evidence type="ECO:0000256" key="6">
    <source>
        <dbReference type="PROSITE-ProRule" id="PRU00339"/>
    </source>
</evidence>
<dbReference type="Pfam" id="PF13442">
    <property type="entry name" value="Cytochrome_CBB3"/>
    <property type="match status" value="1"/>
</dbReference>
<evidence type="ECO:0000259" key="8">
    <source>
        <dbReference type="PROSITE" id="PS51007"/>
    </source>
</evidence>
<keyword evidence="1" id="KW-0813">Transport</keyword>
<dbReference type="GO" id="GO:0046872">
    <property type="term" value="F:metal ion binding"/>
    <property type="evidence" value="ECO:0007669"/>
    <property type="project" value="UniProtKB-KW"/>
</dbReference>
<evidence type="ECO:0000256" key="4">
    <source>
        <dbReference type="ARBA" id="ARBA00022982"/>
    </source>
</evidence>
<gene>
    <name evidence="9" type="ORF">DAERI_030083</name>
</gene>
<dbReference type="InterPro" id="IPR009056">
    <property type="entry name" value="Cyt_c-like_dom"/>
</dbReference>
<organism evidence="9 10">
    <name type="scientific">Deinococcus aerius</name>
    <dbReference type="NCBI Taxonomy" id="200253"/>
    <lineage>
        <taxon>Bacteria</taxon>
        <taxon>Thermotogati</taxon>
        <taxon>Deinococcota</taxon>
        <taxon>Deinococci</taxon>
        <taxon>Deinococcales</taxon>
        <taxon>Deinococcaceae</taxon>
        <taxon>Deinococcus</taxon>
    </lineage>
</organism>
<dbReference type="InterPro" id="IPR051811">
    <property type="entry name" value="Cytochrome_c550/c551-like"/>
</dbReference>
<name>A0A2I9DRF1_9DEIO</name>
<evidence type="ECO:0000256" key="3">
    <source>
        <dbReference type="ARBA" id="ARBA00022723"/>
    </source>
</evidence>
<evidence type="ECO:0000313" key="9">
    <source>
        <dbReference type="EMBL" id="GBF04917.1"/>
    </source>
</evidence>
<keyword evidence="2 7" id="KW-0349">Heme</keyword>
<dbReference type="InterPro" id="IPR011990">
    <property type="entry name" value="TPR-like_helical_dom_sf"/>
</dbReference>
<dbReference type="OrthoDB" id="59509at2"/>
<feature type="domain" description="Cytochrome c" evidence="8">
    <location>
        <begin position="273"/>
        <end position="346"/>
    </location>
</feature>
<evidence type="ECO:0000256" key="5">
    <source>
        <dbReference type="ARBA" id="ARBA00023004"/>
    </source>
</evidence>
<dbReference type="InterPro" id="IPR036909">
    <property type="entry name" value="Cyt_c-like_dom_sf"/>
</dbReference>
<evidence type="ECO:0000313" key="10">
    <source>
        <dbReference type="Proteomes" id="UP000236569"/>
    </source>
</evidence>
<dbReference type="Proteomes" id="UP000236569">
    <property type="component" value="Unassembled WGS sequence"/>
</dbReference>
<keyword evidence="10" id="KW-1185">Reference proteome</keyword>
<keyword evidence="4" id="KW-0249">Electron transport</keyword>
<dbReference type="PANTHER" id="PTHR37823:SF4">
    <property type="entry name" value="MENAQUINOL-CYTOCHROME C REDUCTASE CYTOCHROME B_C SUBUNIT"/>
    <property type="match status" value="1"/>
</dbReference>
<dbReference type="AlphaFoldDB" id="A0A2I9DRF1"/>
<sequence>MILSLTLLALILLVALWLVLEPLRRGAPADPDAAERERLTGERDRLYAELAALEDESRRPDLERRAALTLRALDALPPAPPPATRSGQTRTLALAGLGAAALLTVAGALTFVPRWQLASLNAQEAQNVQATLALPQLRRRAEVSSDKAAYMAWGKAAFDSGHYDQALTAYGNALKLDPRQPEALRRLGILLLTRGEQTGQQVKPEDAQQAFLLIRTAAQLAPKEPESQLLLGFALARFGQDADALTALERYRTLDPRGRDADDLITAIRARQNDEDPGLRVYAANCASCHGPNGAGGAFGPSLRASTLTREALRSVIVNGKGAMPAYPNLNTGDLNALLDVLERWQKEGS</sequence>
<keyword evidence="5 7" id="KW-0408">Iron</keyword>
<comment type="caution">
    <text evidence="9">The sequence shown here is derived from an EMBL/GenBank/DDBJ whole genome shotgun (WGS) entry which is preliminary data.</text>
</comment>